<evidence type="ECO:0000313" key="4">
    <source>
        <dbReference type="Proteomes" id="UP000530234"/>
    </source>
</evidence>
<reference evidence="4" key="1">
    <citation type="submission" date="2019-10" db="EMBL/GenBank/DDBJ databases">
        <title>Streptomyces sp. nov., a novel actinobacterium isolated from alkaline environment.</title>
        <authorList>
            <person name="Golinska P."/>
        </authorList>
    </citation>
    <scope>NUCLEOTIDE SEQUENCE [LARGE SCALE GENOMIC DNA]</scope>
    <source>
        <strain evidence="4">DSM 42108</strain>
    </source>
</reference>
<dbReference type="Proteomes" id="UP000530234">
    <property type="component" value="Unassembled WGS sequence"/>
</dbReference>
<feature type="domain" description="RsbT co-antagonist protein RsbRD N-terminal" evidence="1">
    <location>
        <begin position="21"/>
        <end position="155"/>
    </location>
</feature>
<feature type="non-terminal residue" evidence="3">
    <location>
        <position position="315"/>
    </location>
</feature>
<dbReference type="AlphaFoldDB" id="A0A7W3T532"/>
<sequence length="315" mass="34240">MQVCAPPTSVFVTWLADHLEEVTDEVIEKIGRKTVSTSPLYSDPALQAVLRSETSRLLSRIMEELEIPQPTPLDSPEAGHIARLAALHGTPLDSLVNAHWEALSVVQDAYFRAAREAQVPPEEALRILHTGCRRLLEHTSCLIETATREYLEARRSNETDENAIRLGRIQAVLNGPETRIPHSPYDVGAEHVAVVAGGPVAGVVNAYARQQGSRALAAFVDQDVIWAWFSSVPPQRLLTTVLAGTPAGAVGVGAPGRGVQGFRQSHREAQAAHRVCLRTGRPGIQFSDVIPESMALTDMNSTRGLVLRQLGRLAR</sequence>
<evidence type="ECO:0000259" key="2">
    <source>
        <dbReference type="Pfam" id="PF17853"/>
    </source>
</evidence>
<accession>A0A7W3T532</accession>
<dbReference type="InterPro" id="IPR025751">
    <property type="entry name" value="RsbRD_N_dom"/>
</dbReference>
<organism evidence="3 4">
    <name type="scientific">Streptomyces calidiresistens</name>
    <dbReference type="NCBI Taxonomy" id="1485586"/>
    <lineage>
        <taxon>Bacteria</taxon>
        <taxon>Bacillati</taxon>
        <taxon>Actinomycetota</taxon>
        <taxon>Actinomycetes</taxon>
        <taxon>Kitasatosporales</taxon>
        <taxon>Streptomycetaceae</taxon>
        <taxon>Streptomyces</taxon>
    </lineage>
</organism>
<evidence type="ECO:0000259" key="1">
    <source>
        <dbReference type="Pfam" id="PF14361"/>
    </source>
</evidence>
<keyword evidence="4" id="KW-1185">Reference proteome</keyword>
<name>A0A7W3T532_9ACTN</name>
<gene>
    <name evidence="3" type="ORF">FOE67_16660</name>
</gene>
<feature type="domain" description="CdaR GGDEF-like" evidence="2">
    <location>
        <begin position="185"/>
        <end position="275"/>
    </location>
</feature>
<evidence type="ECO:0008006" key="5">
    <source>
        <dbReference type="Google" id="ProtNLM"/>
    </source>
</evidence>
<comment type="caution">
    <text evidence="3">The sequence shown here is derived from an EMBL/GenBank/DDBJ whole genome shotgun (WGS) entry which is preliminary data.</text>
</comment>
<dbReference type="Pfam" id="PF17853">
    <property type="entry name" value="GGDEF_2"/>
    <property type="match status" value="1"/>
</dbReference>
<protein>
    <recommendedName>
        <fullName evidence="5">CdaR GGDEF-like domain-containing protein</fullName>
    </recommendedName>
</protein>
<proteinExistence type="predicted"/>
<dbReference type="InterPro" id="IPR041522">
    <property type="entry name" value="CdaR_GGDEF"/>
</dbReference>
<dbReference type="Pfam" id="PF14361">
    <property type="entry name" value="RsbRD_N"/>
    <property type="match status" value="1"/>
</dbReference>
<evidence type="ECO:0000313" key="3">
    <source>
        <dbReference type="EMBL" id="MBB0231100.1"/>
    </source>
</evidence>
<dbReference type="EMBL" id="VKHS01000426">
    <property type="protein sequence ID" value="MBB0231100.1"/>
    <property type="molecule type" value="Genomic_DNA"/>
</dbReference>